<dbReference type="Gene3D" id="3.40.50.10770">
    <property type="entry name" value="Hypothetical protein VC1899 like domain (Restriction endonuclease-like)"/>
    <property type="match status" value="1"/>
</dbReference>
<evidence type="ECO:0000313" key="2">
    <source>
        <dbReference type="EMBL" id="ADQ08241.1"/>
    </source>
</evidence>
<dbReference type="STRING" id="632292.Calhy_2551"/>
<keyword evidence="3" id="KW-1185">Reference proteome</keyword>
<dbReference type="RefSeq" id="WP_013404376.1">
    <property type="nucleotide sequence ID" value="NC_014652.1"/>
</dbReference>
<evidence type="ECO:0000313" key="3">
    <source>
        <dbReference type="Proteomes" id="UP000006890"/>
    </source>
</evidence>
<sequence length="408" mass="47233">MPKYSNIVMTGGISVFFSSEKKSNVFYEYFKEFYENKNSYKGQDLNKVLTEICKEKEITDEEIQRLVKEKPNQVSAEFSMLNGLKEKELLDDKFSVSIIHSDTPDGIMAALINKKVIELIFEGSTVFMAEVEDVDVSNEVKLQRSLGNFMQVVAKELLKGSKETTFFAPIGGYKYMTYLGYVAGALFGYPSGYMYEKDQKLLVVPPIPIEINFDLIAKNKNFIANLLKAGQLSYQELSEAEKEVVDTMPYFFEKIVVDGQEIVSPNAFAQFIFEDYINTTIKVSTEVKELINKNEQYKNFIHNQLMELIKKVKLYFKNYREYQGLKGELQHNETWGINKPYIYKGVSNGSKFVFRCAYDFDNINSVLSIYKIWLKHDEYEDDCEKIAKGKKMIDMDKNKLVEIDIEEE</sequence>
<feature type="domain" description="CRISPR system ring nuclease SSO1393-like" evidence="1">
    <location>
        <begin position="73"/>
        <end position="207"/>
    </location>
</feature>
<dbReference type="Proteomes" id="UP000006890">
    <property type="component" value="Chromosome"/>
</dbReference>
<dbReference type="Pfam" id="PF09651">
    <property type="entry name" value="Cas_APE2256"/>
    <property type="match status" value="1"/>
</dbReference>
<reference evidence="2 3" key="2">
    <citation type="journal article" date="2011" name="J. Bacteriol.">
        <title>Complete genome sequences for the anaerobic, extremely thermophilic plant biomass-degrading bacteria Caldicellulosiruptor hydrothermalis, Caldicellulosiruptor kristjanssonii, Caldicellulosiruptor kronotskyensis, Caldicellulosiruptor owensenis, and Caldicellulosiruptor lactoaceticus.</title>
        <authorList>
            <person name="Blumer-Schuette S.E."/>
            <person name="Ozdemir I."/>
            <person name="Mistry D."/>
            <person name="Lucas S."/>
            <person name="Lapidus A."/>
            <person name="Cheng J.F."/>
            <person name="Goodwin L.A."/>
            <person name="Pitluck S."/>
            <person name="Land M.L."/>
            <person name="Hauser L.J."/>
            <person name="Woyke T."/>
            <person name="Mikhailova N."/>
            <person name="Pati A."/>
            <person name="Kyrpides N.C."/>
            <person name="Ivanova N."/>
            <person name="Detter J.C."/>
            <person name="Walston-Davenport K."/>
            <person name="Han S."/>
            <person name="Adams M.W."/>
            <person name="Kelly R.M."/>
        </authorList>
    </citation>
    <scope>NUCLEOTIDE SEQUENCE [LARGE SCALE GENOMIC DNA]</scope>
    <source>
        <strain evidence="3">DSM 18901 / VKM B-2411 / 108</strain>
    </source>
</reference>
<organism evidence="2 3">
    <name type="scientific">Caldicellulosiruptor hydrothermalis (strain DSM 18901 / VKM B-2411 / 108)</name>
    <dbReference type="NCBI Taxonomy" id="632292"/>
    <lineage>
        <taxon>Bacteria</taxon>
        <taxon>Bacillati</taxon>
        <taxon>Bacillota</taxon>
        <taxon>Bacillota incertae sedis</taxon>
        <taxon>Caldicellulosiruptorales</taxon>
        <taxon>Caldicellulosiruptoraceae</taxon>
        <taxon>Caldicellulosiruptor</taxon>
    </lineage>
</organism>
<dbReference type="EMBL" id="CP002219">
    <property type="protein sequence ID" value="ADQ08241.1"/>
    <property type="molecule type" value="Genomic_DNA"/>
</dbReference>
<name>E4QAD7_CALH1</name>
<dbReference type="KEGG" id="chd:Calhy_2551"/>
<gene>
    <name evidence="2" type="ordered locus">Calhy_2551</name>
</gene>
<evidence type="ECO:0000259" key="1">
    <source>
        <dbReference type="Pfam" id="PF09651"/>
    </source>
</evidence>
<accession>E4QAD7</accession>
<protein>
    <recommendedName>
        <fullName evidence="1">CRISPR system ring nuclease SSO1393-like domain-containing protein</fullName>
    </recommendedName>
</protein>
<reference key="1">
    <citation type="submission" date="2010-09" db="EMBL/GenBank/DDBJ databases">
        <title>Complete sequence of Caldicellulosiruptor hydrothermalis 108.</title>
        <authorList>
            <consortium name="US DOE Joint Genome Institute"/>
            <person name="Lucas S."/>
            <person name="Copeland A."/>
            <person name="Lapidus A."/>
            <person name="Cheng J.-F."/>
            <person name="Bruce D."/>
            <person name="Goodwin L."/>
            <person name="Pitluck S."/>
            <person name="Davenport K."/>
            <person name="Detter J.C."/>
            <person name="Han C."/>
            <person name="Tapia R."/>
            <person name="Land M."/>
            <person name="Hauser L."/>
            <person name="Chang Y.-J."/>
            <person name="Jeffries C."/>
            <person name="Kyrpides N."/>
            <person name="Ivanova N."/>
            <person name="Mikhailova N."/>
            <person name="Blumer-Schuette S.E."/>
            <person name="Kelly R.M."/>
            <person name="Woyke T."/>
        </authorList>
    </citation>
    <scope>NUCLEOTIDE SEQUENCE</scope>
    <source>
        <strain>108</strain>
    </source>
</reference>
<dbReference type="AlphaFoldDB" id="E4QAD7"/>
<dbReference type="OrthoDB" id="2973119at2"/>
<proteinExistence type="predicted"/>
<dbReference type="InterPro" id="IPR013442">
    <property type="entry name" value="SSO1393-like"/>
</dbReference>
<dbReference type="eggNOG" id="COG4006">
    <property type="taxonomic scope" value="Bacteria"/>
</dbReference>
<dbReference type="HOGENOM" id="CLU_057845_0_0_9"/>